<keyword evidence="3" id="KW-0732">Signal</keyword>
<evidence type="ECO:0000256" key="3">
    <source>
        <dbReference type="SAM" id="SignalP"/>
    </source>
</evidence>
<name>A0ABR7MAZ6_9BACT</name>
<dbReference type="SUPFAM" id="SSF51445">
    <property type="entry name" value="(Trans)glycosidases"/>
    <property type="match status" value="1"/>
</dbReference>
<dbReference type="Pfam" id="PF14310">
    <property type="entry name" value="Fn3-like"/>
    <property type="match status" value="1"/>
</dbReference>
<reference evidence="5 6" key="1">
    <citation type="submission" date="2016-07" db="EMBL/GenBank/DDBJ databases">
        <title>Genome analysis of Flavihumibacter stibioxidans YS-17.</title>
        <authorList>
            <person name="Shi K."/>
            <person name="Han Y."/>
            <person name="Wang G."/>
        </authorList>
    </citation>
    <scope>NUCLEOTIDE SEQUENCE [LARGE SCALE GENOMIC DNA]</scope>
    <source>
        <strain evidence="5 6">YS-17</strain>
    </source>
</reference>
<feature type="domain" description="PA14" evidence="4">
    <location>
        <begin position="487"/>
        <end position="627"/>
    </location>
</feature>
<evidence type="ECO:0000256" key="1">
    <source>
        <dbReference type="ARBA" id="ARBA00005336"/>
    </source>
</evidence>
<dbReference type="Gene3D" id="3.20.20.300">
    <property type="entry name" value="Glycoside hydrolase, family 3, N-terminal domain"/>
    <property type="match status" value="1"/>
</dbReference>
<feature type="chain" id="PRO_5046304330" evidence="3">
    <location>
        <begin position="21"/>
        <end position="885"/>
    </location>
</feature>
<dbReference type="EMBL" id="MBUA01000023">
    <property type="protein sequence ID" value="MBC6492014.1"/>
    <property type="molecule type" value="Genomic_DNA"/>
</dbReference>
<evidence type="ECO:0000313" key="5">
    <source>
        <dbReference type="EMBL" id="MBC6492014.1"/>
    </source>
</evidence>
<gene>
    <name evidence="5" type="ORF">BC349_13200</name>
</gene>
<protein>
    <submittedName>
        <fullName evidence="5">Beta-1,3-glucosyltransferase</fullName>
    </submittedName>
</protein>
<dbReference type="Proteomes" id="UP000765802">
    <property type="component" value="Unassembled WGS sequence"/>
</dbReference>
<dbReference type="InterPro" id="IPR013783">
    <property type="entry name" value="Ig-like_fold"/>
</dbReference>
<organism evidence="5 6">
    <name type="scientific">Flavihumibacter stibioxidans</name>
    <dbReference type="NCBI Taxonomy" id="1834163"/>
    <lineage>
        <taxon>Bacteria</taxon>
        <taxon>Pseudomonadati</taxon>
        <taxon>Bacteroidota</taxon>
        <taxon>Chitinophagia</taxon>
        <taxon>Chitinophagales</taxon>
        <taxon>Chitinophagaceae</taxon>
        <taxon>Flavihumibacter</taxon>
    </lineage>
</organism>
<dbReference type="SMART" id="SM00758">
    <property type="entry name" value="PA14"/>
    <property type="match status" value="1"/>
</dbReference>
<comment type="similarity">
    <text evidence="1">Belongs to the glycosyl hydrolase 3 family.</text>
</comment>
<dbReference type="Pfam" id="PF00933">
    <property type="entry name" value="Glyco_hydro_3"/>
    <property type="match status" value="1"/>
</dbReference>
<dbReference type="PANTHER" id="PTHR42715">
    <property type="entry name" value="BETA-GLUCOSIDASE"/>
    <property type="match status" value="1"/>
</dbReference>
<accession>A0ABR7MAZ6</accession>
<sequence>MNRLLALTITLFIGASSAHSQSIPPYKNPKLPIETRVKDLLTRMTPEEKFWQLFMIPGDLDKAAPEQYRNGLFGFQVSAASKGDAGGQLLSYNTSEDPLALTRKINAIQKYFVEQTRLGIPVIAFDEALHGLVRDGATAFPQAIALAATWDTTLMGKVAHAIATETKARGIRDILTPVVNIAADPRWGRTEETYGEDPFLSSAMGVSFVGAFERMGIITTPKHFIANVGDGGRDSYPIHMNERLLEEIYLPPFKAAIQKGGSRSIMTSYNSLDGIASSSNHWLLEEKLKKEWGFTGFVISDANAVGGEVVLHNTSKDYAESGKHAISNGMDVIFQTDYNHYKLFQPPFLNGAIDSGRINDAVARVLHAKFELGLFEQPYVTEDLVKELLKNKIHKPLARQAARESFVLLKNAAHTLPLNPDIKSIAVIGAEAIAGRLGGYSGKGNGTVNMLDGIRQRAGKIRVEFAEGAGIQESNWNIVPATALSSGGQPGLKAVYFKNVSLAGPPVLSRQDRELNFSWTLFGPSEETGNNFYSARWTGKISAPETGTFNIGLDGNDGYRLWLDNKLVIDNWRKQSYRTSLTDFNFEKGKSYDIKVEFHEPVANGSIRLIWTAAQPNDRHKKISEAVALAKRSDIAVIVAGIHEGEFQDRAFLSLPGAQEDLIRAVAATGKPVVVLLTGGSAITMSNWLNQVNTVMMAWYPGEEGGHAVADVLFGDYNPAGRLPITFPVHESQLPLVYNHKPTGRGDDYHNLSGQPLFPFGYGLSYTDFEYSDLRMSSASIKATDTLRISFKVRNTGKLAGEEVVQLYVRDLLSSVARPVLELKAFRRLHLQSGEKSQVSFTIGSEELSMLNRELQRVVEPGEFRFLIGSSSRDIRLKGSVIVQE</sequence>
<dbReference type="PANTHER" id="PTHR42715:SF10">
    <property type="entry name" value="BETA-GLUCOSIDASE"/>
    <property type="match status" value="1"/>
</dbReference>
<evidence type="ECO:0000256" key="2">
    <source>
        <dbReference type="ARBA" id="ARBA00022801"/>
    </source>
</evidence>
<keyword evidence="2" id="KW-0378">Hydrolase</keyword>
<dbReference type="Gene3D" id="3.40.50.1700">
    <property type="entry name" value="Glycoside hydrolase family 3 C-terminal domain"/>
    <property type="match status" value="2"/>
</dbReference>
<dbReference type="SMART" id="SM01217">
    <property type="entry name" value="Fn3_like"/>
    <property type="match status" value="1"/>
</dbReference>
<dbReference type="InterPro" id="IPR001764">
    <property type="entry name" value="Glyco_hydro_3_N"/>
</dbReference>
<comment type="caution">
    <text evidence="5">The sequence shown here is derived from an EMBL/GenBank/DDBJ whole genome shotgun (WGS) entry which is preliminary data.</text>
</comment>
<dbReference type="RefSeq" id="WP_187257321.1">
    <property type="nucleotide sequence ID" value="NZ_JBHULF010000007.1"/>
</dbReference>
<feature type="signal peptide" evidence="3">
    <location>
        <begin position="1"/>
        <end position="20"/>
    </location>
</feature>
<dbReference type="InterPro" id="IPR050288">
    <property type="entry name" value="Cellulose_deg_GH3"/>
</dbReference>
<dbReference type="InterPro" id="IPR037524">
    <property type="entry name" value="PA14/GLEYA"/>
</dbReference>
<dbReference type="PROSITE" id="PS51820">
    <property type="entry name" value="PA14"/>
    <property type="match status" value="1"/>
</dbReference>
<keyword evidence="6" id="KW-1185">Reference proteome</keyword>
<dbReference type="Gene3D" id="2.60.40.10">
    <property type="entry name" value="Immunoglobulins"/>
    <property type="match status" value="1"/>
</dbReference>
<dbReference type="Pfam" id="PF01915">
    <property type="entry name" value="Glyco_hydro_3_C"/>
    <property type="match status" value="1"/>
</dbReference>
<dbReference type="InterPro" id="IPR026891">
    <property type="entry name" value="Fn3-like"/>
</dbReference>
<proteinExistence type="inferred from homology"/>
<dbReference type="Pfam" id="PF07691">
    <property type="entry name" value="PA14"/>
    <property type="match status" value="1"/>
</dbReference>
<dbReference type="PRINTS" id="PR00133">
    <property type="entry name" value="GLHYDRLASE3"/>
</dbReference>
<evidence type="ECO:0000313" key="6">
    <source>
        <dbReference type="Proteomes" id="UP000765802"/>
    </source>
</evidence>
<dbReference type="InterPro" id="IPR036962">
    <property type="entry name" value="Glyco_hydro_3_N_sf"/>
</dbReference>
<dbReference type="InterPro" id="IPR036881">
    <property type="entry name" value="Glyco_hydro_3_C_sf"/>
</dbReference>
<evidence type="ECO:0000259" key="4">
    <source>
        <dbReference type="PROSITE" id="PS51820"/>
    </source>
</evidence>
<dbReference type="InterPro" id="IPR011658">
    <property type="entry name" value="PA14_dom"/>
</dbReference>
<dbReference type="SUPFAM" id="SSF52279">
    <property type="entry name" value="Beta-D-glucan exohydrolase, C-terminal domain"/>
    <property type="match status" value="1"/>
</dbReference>
<dbReference type="InterPro" id="IPR017853">
    <property type="entry name" value="GH"/>
</dbReference>
<dbReference type="InterPro" id="IPR002772">
    <property type="entry name" value="Glyco_hydro_3_C"/>
</dbReference>